<evidence type="ECO:0000256" key="1">
    <source>
        <dbReference type="ARBA" id="ARBA00022679"/>
    </source>
</evidence>
<dbReference type="CDD" id="cd04301">
    <property type="entry name" value="NAT_SF"/>
    <property type="match status" value="1"/>
</dbReference>
<dbReference type="PANTHER" id="PTHR43877:SF2">
    <property type="entry name" value="AMINOALKYLPHOSPHONATE N-ACETYLTRANSFERASE-RELATED"/>
    <property type="match status" value="1"/>
</dbReference>
<dbReference type="InterPro" id="IPR000182">
    <property type="entry name" value="GNAT_dom"/>
</dbReference>
<reference evidence="4 5" key="1">
    <citation type="journal article" date="2011" name="J. Bacteriol.">
        <title>Genome sequence of 'Pedosphaera parvula' Ellin514, an aerobic Verrucomicrobial isolate from pasture soil.</title>
        <authorList>
            <person name="Kant R."/>
            <person name="van Passel M.W."/>
            <person name="Sangwan P."/>
            <person name="Palva A."/>
            <person name="Lucas S."/>
            <person name="Copeland A."/>
            <person name="Lapidus A."/>
            <person name="Glavina Del Rio T."/>
            <person name="Dalin E."/>
            <person name="Tice H."/>
            <person name="Bruce D."/>
            <person name="Goodwin L."/>
            <person name="Pitluck S."/>
            <person name="Chertkov O."/>
            <person name="Larimer F.W."/>
            <person name="Land M.L."/>
            <person name="Hauser L."/>
            <person name="Brettin T.S."/>
            <person name="Detter J.C."/>
            <person name="Han S."/>
            <person name="de Vos W.M."/>
            <person name="Janssen P.H."/>
            <person name="Smidt H."/>
        </authorList>
    </citation>
    <scope>NUCLEOTIDE SEQUENCE [LARGE SCALE GENOMIC DNA]</scope>
    <source>
        <strain evidence="4 5">Ellin514</strain>
    </source>
</reference>
<keyword evidence="5" id="KW-1185">Reference proteome</keyword>
<dbReference type="InterPro" id="IPR050832">
    <property type="entry name" value="Bact_Acetyltransf"/>
</dbReference>
<dbReference type="PANTHER" id="PTHR43877">
    <property type="entry name" value="AMINOALKYLPHOSPHONATE N-ACETYLTRANSFERASE-RELATED-RELATED"/>
    <property type="match status" value="1"/>
</dbReference>
<keyword evidence="2" id="KW-0012">Acyltransferase</keyword>
<name>B9XJA4_PEDPL</name>
<evidence type="ECO:0000313" key="4">
    <source>
        <dbReference type="EMBL" id="EEF60142.1"/>
    </source>
</evidence>
<dbReference type="Pfam" id="PF00583">
    <property type="entry name" value="Acetyltransf_1"/>
    <property type="match status" value="1"/>
</dbReference>
<proteinExistence type="predicted"/>
<protein>
    <submittedName>
        <fullName evidence="4">GCN5-related N-acetyltransferase</fullName>
    </submittedName>
</protein>
<organism evidence="4 5">
    <name type="scientific">Pedosphaera parvula (strain Ellin514)</name>
    <dbReference type="NCBI Taxonomy" id="320771"/>
    <lineage>
        <taxon>Bacteria</taxon>
        <taxon>Pseudomonadati</taxon>
        <taxon>Verrucomicrobiota</taxon>
        <taxon>Pedosphaerae</taxon>
        <taxon>Pedosphaerales</taxon>
        <taxon>Pedosphaeraceae</taxon>
        <taxon>Pedosphaera</taxon>
    </lineage>
</organism>
<dbReference type="AlphaFoldDB" id="B9XJA4"/>
<dbReference type="SUPFAM" id="SSF55729">
    <property type="entry name" value="Acyl-CoA N-acyltransferases (Nat)"/>
    <property type="match status" value="1"/>
</dbReference>
<comment type="caution">
    <text evidence="4">The sequence shown here is derived from an EMBL/GenBank/DDBJ whole genome shotgun (WGS) entry which is preliminary data.</text>
</comment>
<sequence length="132" mass="15162">MAMWRNEELLPSHIAADVDAGLFFIAECNGEPAGVVKFQLEDKLFWPDIPLAKSGFVHRLAVRRRFAGGGISSVLLSWAVERTRLLGREHLRLDCEASRPRLKAVYEKFGFRHHSDRQVGPYFVSRYEYKVT</sequence>
<evidence type="ECO:0000259" key="3">
    <source>
        <dbReference type="PROSITE" id="PS51186"/>
    </source>
</evidence>
<evidence type="ECO:0000256" key="2">
    <source>
        <dbReference type="ARBA" id="ARBA00023315"/>
    </source>
</evidence>
<keyword evidence="1 4" id="KW-0808">Transferase</keyword>
<accession>B9XJA4</accession>
<dbReference type="Gene3D" id="3.40.630.30">
    <property type="match status" value="1"/>
</dbReference>
<dbReference type="Proteomes" id="UP000003688">
    <property type="component" value="Unassembled WGS sequence"/>
</dbReference>
<dbReference type="EMBL" id="ABOX02000020">
    <property type="protein sequence ID" value="EEF60142.1"/>
    <property type="molecule type" value="Genomic_DNA"/>
</dbReference>
<dbReference type="PROSITE" id="PS51186">
    <property type="entry name" value="GNAT"/>
    <property type="match status" value="1"/>
</dbReference>
<dbReference type="InterPro" id="IPR016181">
    <property type="entry name" value="Acyl_CoA_acyltransferase"/>
</dbReference>
<feature type="domain" description="N-acetyltransferase" evidence="3">
    <location>
        <begin position="1"/>
        <end position="132"/>
    </location>
</feature>
<dbReference type="STRING" id="320771.Cflav_PD3201"/>
<gene>
    <name evidence="4" type="ORF">Cflav_PD3201</name>
</gene>
<evidence type="ECO:0000313" key="5">
    <source>
        <dbReference type="Proteomes" id="UP000003688"/>
    </source>
</evidence>
<dbReference type="GO" id="GO:0016747">
    <property type="term" value="F:acyltransferase activity, transferring groups other than amino-acyl groups"/>
    <property type="evidence" value="ECO:0007669"/>
    <property type="project" value="InterPro"/>
</dbReference>